<evidence type="ECO:0000259" key="5">
    <source>
        <dbReference type="SMART" id="SM00906"/>
    </source>
</evidence>
<evidence type="ECO:0000256" key="3">
    <source>
        <dbReference type="ARBA" id="ARBA00023242"/>
    </source>
</evidence>
<dbReference type="GO" id="GO:0005634">
    <property type="term" value="C:nucleus"/>
    <property type="evidence" value="ECO:0007669"/>
    <property type="project" value="TreeGrafter"/>
</dbReference>
<accession>A0A6G1GWX1</accession>
<name>A0A6G1GWX1_9PEZI</name>
<sequence length="670" mass="73581">MLQDPTGRLLYVGDSASLSFLQLIRMIVEKVAGPSLFTQDPRRHKIAEGPFTLQPSASRTHLLPDRMTAKVLVDSFFINTHGLLQVFDRDRFLSDMDNCFLNPLSVEPSYLCLLNLVFAIGLIEATPRPSTPDAMVVERLRSEHIDRAELFYLNAKGLNDPLSGFEDADFWSIQALLLMSFYMLCKTKRNNAFALLGMAVRSGFALGLHREETMPIFSPEIQVSRRNLWRSLFVMDRFLCCSLGRPPAITEKDCSPGVLQAHQLDESSPGTNEFSQTAAYSLDAAVRSSSVIGTILRRVYQQRKTNTTLASEIADQCKLWPQNLAPTLHWREAPGAPPSQGIAILHVNLFYCHSIILLTRPFFLFVFNANIQRVLASQGGSVNNTSHSYARMEKFSEACVIASTHTVVLVQNALDAGYLPRRNPIVIYFLFAAALVVLSNEFGSIHPNAAADQCIGSSIAVIQYCAETDPQASRLNFILTTFRDVVQNQRTAVLRQQKAHTTAANLAGAAARTEQAAASPTTSIFPDTPRSETLKDLVHEQQKQQPPLQPILPITPDAPPTSFGPGSGSKGVLSFATSVAPQPTSSSANFIPQSSDFYPTFGRTMSMSNVLDLSALENTNFNFDPNSADQQIDFDALWAWPSNTPATGSPRMDAQGISDSAVPLFGVLDS</sequence>
<dbReference type="GO" id="GO:0006351">
    <property type="term" value="P:DNA-templated transcription"/>
    <property type="evidence" value="ECO:0007669"/>
    <property type="project" value="InterPro"/>
</dbReference>
<keyword evidence="3" id="KW-0539">Nucleus</keyword>
<dbReference type="GO" id="GO:0008270">
    <property type="term" value="F:zinc ion binding"/>
    <property type="evidence" value="ECO:0007669"/>
    <property type="project" value="InterPro"/>
</dbReference>
<keyword evidence="1" id="KW-0805">Transcription regulation</keyword>
<dbReference type="EMBL" id="ML977163">
    <property type="protein sequence ID" value="KAF1985270.1"/>
    <property type="molecule type" value="Genomic_DNA"/>
</dbReference>
<evidence type="ECO:0000256" key="4">
    <source>
        <dbReference type="SAM" id="MobiDB-lite"/>
    </source>
</evidence>
<feature type="compositionally biased region" description="Low complexity" evidence="4">
    <location>
        <begin position="543"/>
        <end position="555"/>
    </location>
</feature>
<dbReference type="CDD" id="cd12148">
    <property type="entry name" value="fungal_TF_MHR"/>
    <property type="match status" value="1"/>
</dbReference>
<dbReference type="GO" id="GO:0000978">
    <property type="term" value="F:RNA polymerase II cis-regulatory region sequence-specific DNA binding"/>
    <property type="evidence" value="ECO:0007669"/>
    <property type="project" value="TreeGrafter"/>
</dbReference>
<feature type="domain" description="Xylanolytic transcriptional activator regulatory" evidence="5">
    <location>
        <begin position="192"/>
        <end position="266"/>
    </location>
</feature>
<feature type="region of interest" description="Disordered" evidence="4">
    <location>
        <begin position="540"/>
        <end position="569"/>
    </location>
</feature>
<evidence type="ECO:0000256" key="2">
    <source>
        <dbReference type="ARBA" id="ARBA00023163"/>
    </source>
</evidence>
<dbReference type="AlphaFoldDB" id="A0A6G1GWX1"/>
<evidence type="ECO:0000313" key="6">
    <source>
        <dbReference type="EMBL" id="KAF1985270.1"/>
    </source>
</evidence>
<evidence type="ECO:0000313" key="7">
    <source>
        <dbReference type="Proteomes" id="UP000800041"/>
    </source>
</evidence>
<dbReference type="InterPro" id="IPR051127">
    <property type="entry name" value="Fungal_SecMet_Regulators"/>
</dbReference>
<dbReference type="GO" id="GO:0000435">
    <property type="term" value="P:positive regulation of transcription from RNA polymerase II promoter by galactose"/>
    <property type="evidence" value="ECO:0007669"/>
    <property type="project" value="TreeGrafter"/>
</dbReference>
<dbReference type="SMART" id="SM00906">
    <property type="entry name" value="Fungal_trans"/>
    <property type="match status" value="1"/>
</dbReference>
<dbReference type="Pfam" id="PF04082">
    <property type="entry name" value="Fungal_trans"/>
    <property type="match status" value="1"/>
</dbReference>
<dbReference type="GO" id="GO:0000981">
    <property type="term" value="F:DNA-binding transcription factor activity, RNA polymerase II-specific"/>
    <property type="evidence" value="ECO:0007669"/>
    <property type="project" value="TreeGrafter"/>
</dbReference>
<evidence type="ECO:0000256" key="1">
    <source>
        <dbReference type="ARBA" id="ARBA00023015"/>
    </source>
</evidence>
<reference evidence="6" key="1">
    <citation type="journal article" date="2020" name="Stud. Mycol.">
        <title>101 Dothideomycetes genomes: a test case for predicting lifestyles and emergence of pathogens.</title>
        <authorList>
            <person name="Haridas S."/>
            <person name="Albert R."/>
            <person name="Binder M."/>
            <person name="Bloem J."/>
            <person name="Labutti K."/>
            <person name="Salamov A."/>
            <person name="Andreopoulos B."/>
            <person name="Baker S."/>
            <person name="Barry K."/>
            <person name="Bills G."/>
            <person name="Bluhm B."/>
            <person name="Cannon C."/>
            <person name="Castanera R."/>
            <person name="Culley D."/>
            <person name="Daum C."/>
            <person name="Ezra D."/>
            <person name="Gonzalez J."/>
            <person name="Henrissat B."/>
            <person name="Kuo A."/>
            <person name="Liang C."/>
            <person name="Lipzen A."/>
            <person name="Lutzoni F."/>
            <person name="Magnuson J."/>
            <person name="Mondo S."/>
            <person name="Nolan M."/>
            <person name="Ohm R."/>
            <person name="Pangilinan J."/>
            <person name="Park H.-J."/>
            <person name="Ramirez L."/>
            <person name="Alfaro M."/>
            <person name="Sun H."/>
            <person name="Tritt A."/>
            <person name="Yoshinaga Y."/>
            <person name="Zwiers L.-H."/>
            <person name="Turgeon B."/>
            <person name="Goodwin S."/>
            <person name="Spatafora J."/>
            <person name="Crous P."/>
            <person name="Grigoriev I."/>
        </authorList>
    </citation>
    <scope>NUCLEOTIDE SEQUENCE</scope>
    <source>
        <strain evidence="6">CBS 113979</strain>
    </source>
</reference>
<proteinExistence type="predicted"/>
<keyword evidence="7" id="KW-1185">Reference proteome</keyword>
<keyword evidence="2" id="KW-0804">Transcription</keyword>
<dbReference type="PANTHER" id="PTHR47424:SF9">
    <property type="entry name" value="TAH-2"/>
    <property type="match status" value="1"/>
</dbReference>
<dbReference type="OrthoDB" id="4064873at2759"/>
<gene>
    <name evidence="6" type="ORF">K402DRAFT_113829</name>
</gene>
<protein>
    <recommendedName>
        <fullName evidence="5">Xylanolytic transcriptional activator regulatory domain-containing protein</fullName>
    </recommendedName>
</protein>
<dbReference type="InterPro" id="IPR007219">
    <property type="entry name" value="XnlR_reg_dom"/>
</dbReference>
<dbReference type="Proteomes" id="UP000800041">
    <property type="component" value="Unassembled WGS sequence"/>
</dbReference>
<dbReference type="PANTHER" id="PTHR47424">
    <property type="entry name" value="REGULATORY PROTEIN GAL4"/>
    <property type="match status" value="1"/>
</dbReference>
<organism evidence="6 7">
    <name type="scientific">Aulographum hederae CBS 113979</name>
    <dbReference type="NCBI Taxonomy" id="1176131"/>
    <lineage>
        <taxon>Eukaryota</taxon>
        <taxon>Fungi</taxon>
        <taxon>Dikarya</taxon>
        <taxon>Ascomycota</taxon>
        <taxon>Pezizomycotina</taxon>
        <taxon>Dothideomycetes</taxon>
        <taxon>Pleosporomycetidae</taxon>
        <taxon>Aulographales</taxon>
        <taxon>Aulographaceae</taxon>
    </lineage>
</organism>